<dbReference type="eggNOG" id="COG0789">
    <property type="taxonomic scope" value="Bacteria"/>
</dbReference>
<dbReference type="STRING" id="249408.BOO71_0010549"/>
<dbReference type="PANTHER" id="PTHR30204">
    <property type="entry name" value="REDOX-CYCLING DRUG-SENSING TRANSCRIPTIONAL ACTIVATOR SOXR"/>
    <property type="match status" value="1"/>
</dbReference>
<keyword evidence="4" id="KW-1185">Reference proteome</keyword>
<organism evidence="3 4">
    <name type="scientific">Deinococcus marmoris</name>
    <dbReference type="NCBI Taxonomy" id="249408"/>
    <lineage>
        <taxon>Bacteria</taxon>
        <taxon>Thermotogati</taxon>
        <taxon>Deinococcota</taxon>
        <taxon>Deinococci</taxon>
        <taxon>Deinococcales</taxon>
        <taxon>Deinococcaceae</taxon>
        <taxon>Deinococcus</taxon>
    </lineage>
</organism>
<dbReference type="Pfam" id="PF00376">
    <property type="entry name" value="MerR"/>
    <property type="match status" value="1"/>
</dbReference>
<dbReference type="EMBL" id="MSTI01000123">
    <property type="protein sequence ID" value="OLV16894.1"/>
    <property type="molecule type" value="Genomic_DNA"/>
</dbReference>
<comment type="caution">
    <text evidence="3">The sequence shown here is derived from an EMBL/GenBank/DDBJ whole genome shotgun (WGS) entry which is preliminary data.</text>
</comment>
<dbReference type="InterPro" id="IPR011256">
    <property type="entry name" value="Reg_factor_effector_dom_sf"/>
</dbReference>
<dbReference type="SMART" id="SM00422">
    <property type="entry name" value="HTH_MERR"/>
    <property type="match status" value="1"/>
</dbReference>
<accession>A0A1U7NVF0</accession>
<evidence type="ECO:0000256" key="1">
    <source>
        <dbReference type="ARBA" id="ARBA00023125"/>
    </source>
</evidence>
<proteinExistence type="predicted"/>
<dbReference type="InterPro" id="IPR000551">
    <property type="entry name" value="MerR-type_HTH_dom"/>
</dbReference>
<dbReference type="SUPFAM" id="SSF55136">
    <property type="entry name" value="Probable bacterial effector-binding domain"/>
    <property type="match status" value="1"/>
</dbReference>
<dbReference type="SUPFAM" id="SSF46955">
    <property type="entry name" value="Putative DNA-binding domain"/>
    <property type="match status" value="1"/>
</dbReference>
<dbReference type="PANTHER" id="PTHR30204:SF97">
    <property type="entry name" value="MERR FAMILY REGULATORY PROTEIN"/>
    <property type="match status" value="1"/>
</dbReference>
<dbReference type="Gene3D" id="3.20.80.10">
    <property type="entry name" value="Regulatory factor, effector binding domain"/>
    <property type="match status" value="1"/>
</dbReference>
<protein>
    <submittedName>
        <fullName evidence="3">Transcriptional regulator, MerR family</fullName>
    </submittedName>
</protein>
<name>A0A1U7NVF0_9DEIO</name>
<dbReference type="GO" id="GO:0003700">
    <property type="term" value="F:DNA-binding transcription factor activity"/>
    <property type="evidence" value="ECO:0007669"/>
    <property type="project" value="InterPro"/>
</dbReference>
<evidence type="ECO:0000313" key="3">
    <source>
        <dbReference type="EMBL" id="OLV16894.1"/>
    </source>
</evidence>
<dbReference type="GO" id="GO:0003677">
    <property type="term" value="F:DNA binding"/>
    <property type="evidence" value="ECO:0007669"/>
    <property type="project" value="UniProtKB-KW"/>
</dbReference>
<keyword evidence="1" id="KW-0238">DNA-binding</keyword>
<dbReference type="Proteomes" id="UP000186607">
    <property type="component" value="Unassembled WGS sequence"/>
</dbReference>
<evidence type="ECO:0000259" key="2">
    <source>
        <dbReference type="PROSITE" id="PS50937"/>
    </source>
</evidence>
<reference evidence="3 4" key="1">
    <citation type="submission" date="2017-01" db="EMBL/GenBank/DDBJ databases">
        <title>Genome Analysis of Deinococcus marmoris KOPRI26562.</title>
        <authorList>
            <person name="Kim J.H."/>
            <person name="Oh H.-M."/>
        </authorList>
    </citation>
    <scope>NUCLEOTIDE SEQUENCE [LARGE SCALE GENOMIC DNA]</scope>
    <source>
        <strain evidence="3 4">KOPRI26562</strain>
    </source>
</reference>
<dbReference type="InterPro" id="IPR047057">
    <property type="entry name" value="MerR_fam"/>
</dbReference>
<sequence>MTMKLLSIGQFAQLVGLSVSALRFYADSGVLLPAQVDQESGYRYYLPTQIPLGQQVAALRKLDLPLSDLSALLVAAPVQVTAILERHERRLLEQFEARRQMLLDVGRVLEGQRALPAVDAQYRQWPAQQVLSLTMSAEAETFHASYVHSVAQLHEQAQATDVQITGGDFGLYHSQEYFSGPLQTEVCLPVNRVLTGQGRIRCIHLPAVSVVCALHPGTWHTFSATFGALYLAASQAGHQPETSYTLGTPDGTELGFFLN</sequence>
<dbReference type="AlphaFoldDB" id="A0A1U7NVF0"/>
<evidence type="ECO:0000313" key="4">
    <source>
        <dbReference type="Proteomes" id="UP000186607"/>
    </source>
</evidence>
<dbReference type="InterPro" id="IPR009061">
    <property type="entry name" value="DNA-bd_dom_put_sf"/>
</dbReference>
<gene>
    <name evidence="3" type="ORF">BOO71_0010549</name>
</gene>
<dbReference type="Gene3D" id="1.10.1660.10">
    <property type="match status" value="1"/>
</dbReference>
<dbReference type="PROSITE" id="PS50937">
    <property type="entry name" value="HTH_MERR_2"/>
    <property type="match status" value="1"/>
</dbReference>
<feature type="domain" description="HTH merR-type" evidence="2">
    <location>
        <begin position="5"/>
        <end position="75"/>
    </location>
</feature>